<dbReference type="AlphaFoldDB" id="A0A7S2MT58"/>
<evidence type="ECO:0008006" key="3">
    <source>
        <dbReference type="Google" id="ProtNLM"/>
    </source>
</evidence>
<name>A0A7S2MT58_9STRA</name>
<sequence>MGRWHSANKRFEIWGDPVGDFLNHEMAAAVSAMAGVQVVPTYPWPVEYAEGGTIGMHVDQTDNELSLSYSIETIMVEPNIPKKSSGPTQNEKEDAAATATGAATAADWPLYFVGTGSKVLQPGEPSPANLDLDPKAVRRATRSPVVLGENDGVLYRGRDMVHWRPPGPPNQRLRQLVFAWRSVHEDACLGSL</sequence>
<reference evidence="2" key="1">
    <citation type="submission" date="2021-01" db="EMBL/GenBank/DDBJ databases">
        <authorList>
            <person name="Corre E."/>
            <person name="Pelletier E."/>
            <person name="Niang G."/>
            <person name="Scheremetjew M."/>
            <person name="Finn R."/>
            <person name="Kale V."/>
            <person name="Holt S."/>
            <person name="Cochrane G."/>
            <person name="Meng A."/>
            <person name="Brown T."/>
            <person name="Cohen L."/>
        </authorList>
    </citation>
    <scope>NUCLEOTIDE SEQUENCE</scope>
    <source>
        <strain evidence="2">CCMP1381</strain>
    </source>
</reference>
<protein>
    <recommendedName>
        <fullName evidence="3">Alpha-ketoglutarate-dependent dioxygenase AlkB-like domain-containing protein</fullName>
    </recommendedName>
</protein>
<dbReference type="EMBL" id="HBGS01064738">
    <property type="protein sequence ID" value="CAD9500769.1"/>
    <property type="molecule type" value="Transcribed_RNA"/>
</dbReference>
<feature type="region of interest" description="Disordered" evidence="1">
    <location>
        <begin position="79"/>
        <end position="99"/>
    </location>
</feature>
<accession>A0A7S2MT58</accession>
<evidence type="ECO:0000256" key="1">
    <source>
        <dbReference type="SAM" id="MobiDB-lite"/>
    </source>
</evidence>
<evidence type="ECO:0000313" key="2">
    <source>
        <dbReference type="EMBL" id="CAD9500769.1"/>
    </source>
</evidence>
<gene>
    <name evidence="2" type="ORF">DSPE1174_LOCUS33823</name>
</gene>
<proteinExistence type="predicted"/>
<organism evidence="2">
    <name type="scientific">Octactis speculum</name>
    <dbReference type="NCBI Taxonomy" id="3111310"/>
    <lineage>
        <taxon>Eukaryota</taxon>
        <taxon>Sar</taxon>
        <taxon>Stramenopiles</taxon>
        <taxon>Ochrophyta</taxon>
        <taxon>Dictyochophyceae</taxon>
        <taxon>Dictyochales</taxon>
        <taxon>Dictyochaceae</taxon>
        <taxon>Octactis</taxon>
    </lineage>
</organism>